<keyword evidence="2" id="KW-1185">Reference proteome</keyword>
<evidence type="ECO:0000313" key="1">
    <source>
        <dbReference type="EMBL" id="GAA51756.1"/>
    </source>
</evidence>
<organism evidence="1 2">
    <name type="scientific">Clonorchis sinensis</name>
    <name type="common">Chinese liver fluke</name>
    <dbReference type="NCBI Taxonomy" id="79923"/>
    <lineage>
        <taxon>Eukaryota</taxon>
        <taxon>Metazoa</taxon>
        <taxon>Spiralia</taxon>
        <taxon>Lophotrochozoa</taxon>
        <taxon>Platyhelminthes</taxon>
        <taxon>Trematoda</taxon>
        <taxon>Digenea</taxon>
        <taxon>Opisthorchiida</taxon>
        <taxon>Opisthorchiata</taxon>
        <taxon>Opisthorchiidae</taxon>
        <taxon>Clonorchis</taxon>
    </lineage>
</organism>
<sequence>MNCTHTNKLTRHRLSRGAISCVVLLAASNNAGPRKVRTNRMLDEFTRIVLWSRFQLPHYQTGARSKCSNHTWINLIHSQRNSWYHLSIDASWGLVKHCLESRKRDSGPLHAEYKSSVFASFGHHYRVIVDPVSVLRTEDHWFTSLVVSQDQKAVDGTVNIVALKSAHRINDNGGVPESRIAVTLFEIGPVTPTWPRPRNSLCQFKPSIVSKKGDGQTPFSPNPDPAATELRIASPIAATLTTVAGLSIDGIDPSVAMVCLPPPADDQVNKGRFAGKDEVHCRQIVPPKSTDAEIEELPTAVRTTVSISNTESCMVDFTCALLVINLEVFRSCLQTAEFFTSNGKKLQAFCVAVRHTDLLLIPPTTAYHRNSRRNLQLLHEIAQNARRCLHDTAVRTQLTHTSKAQLGWRKA</sequence>
<reference evidence="1" key="1">
    <citation type="journal article" date="2011" name="Genome Biol.">
        <title>The draft genome of the carcinogenic human liver fluke Clonorchis sinensis.</title>
        <authorList>
            <person name="Wang X."/>
            <person name="Chen W."/>
            <person name="Huang Y."/>
            <person name="Sun J."/>
            <person name="Men J."/>
            <person name="Liu H."/>
            <person name="Luo F."/>
            <person name="Guo L."/>
            <person name="Lv X."/>
            <person name="Deng C."/>
            <person name="Zhou C."/>
            <person name="Fan Y."/>
            <person name="Li X."/>
            <person name="Huang L."/>
            <person name="Hu Y."/>
            <person name="Liang C."/>
            <person name="Hu X."/>
            <person name="Xu J."/>
            <person name="Yu X."/>
        </authorList>
    </citation>
    <scope>NUCLEOTIDE SEQUENCE [LARGE SCALE GENOMIC DNA]</scope>
    <source>
        <strain evidence="1">Henan</strain>
    </source>
</reference>
<dbReference type="AlphaFoldDB" id="G7YFM3"/>
<reference key="2">
    <citation type="submission" date="2011-10" db="EMBL/GenBank/DDBJ databases">
        <title>The genome and transcriptome sequence of Clonorchis sinensis provide insights into the carcinogenic liver fluke.</title>
        <authorList>
            <person name="Wang X."/>
            <person name="Huang Y."/>
            <person name="Chen W."/>
            <person name="Liu H."/>
            <person name="Guo L."/>
            <person name="Chen Y."/>
            <person name="Luo F."/>
            <person name="Zhou W."/>
            <person name="Sun J."/>
            <person name="Mao Q."/>
            <person name="Liang P."/>
            <person name="Zhou C."/>
            <person name="Tian Y."/>
            <person name="Men J."/>
            <person name="Lv X."/>
            <person name="Huang L."/>
            <person name="Zhou J."/>
            <person name="Hu Y."/>
            <person name="Li R."/>
            <person name="Zhang F."/>
            <person name="Lei H."/>
            <person name="Li X."/>
            <person name="Hu X."/>
            <person name="Liang C."/>
            <person name="Xu J."/>
            <person name="Wu Z."/>
            <person name="Yu X."/>
        </authorList>
    </citation>
    <scope>NUCLEOTIDE SEQUENCE</scope>
    <source>
        <strain>Henan</strain>
    </source>
</reference>
<dbReference type="Proteomes" id="UP000008909">
    <property type="component" value="Unassembled WGS sequence"/>
</dbReference>
<evidence type="ECO:0000313" key="2">
    <source>
        <dbReference type="Proteomes" id="UP000008909"/>
    </source>
</evidence>
<proteinExistence type="predicted"/>
<accession>G7YFM3</accession>
<protein>
    <submittedName>
        <fullName evidence="1">Uncharacterized protein</fullName>
    </submittedName>
</protein>
<name>G7YFM3_CLOSI</name>
<dbReference type="EMBL" id="DF143195">
    <property type="protein sequence ID" value="GAA51756.1"/>
    <property type="molecule type" value="Genomic_DNA"/>
</dbReference>
<gene>
    <name evidence="1" type="ORF">CLF_106741</name>
</gene>